<dbReference type="AlphaFoldDB" id="A0A0F9T6Y2"/>
<organism evidence="1">
    <name type="scientific">marine sediment metagenome</name>
    <dbReference type="NCBI Taxonomy" id="412755"/>
    <lineage>
        <taxon>unclassified sequences</taxon>
        <taxon>metagenomes</taxon>
        <taxon>ecological metagenomes</taxon>
    </lineage>
</organism>
<accession>A0A0F9T6Y2</accession>
<evidence type="ECO:0000313" key="1">
    <source>
        <dbReference type="EMBL" id="KKN74949.1"/>
    </source>
</evidence>
<sequence>MLVNNRKIIQNIYGGRLQEKCQQCNTGIIFHPALDFHHPYPKLKTQHIRFGHGKWEKARETLEMEMVNFEWKTVIIKTKLQVIIISKNRFNDSIGTFKEEI</sequence>
<protein>
    <submittedName>
        <fullName evidence="1">Uncharacterized protein</fullName>
    </submittedName>
</protein>
<gene>
    <name evidence="1" type="ORF">LCGC14_0385770</name>
</gene>
<reference evidence="1" key="1">
    <citation type="journal article" date="2015" name="Nature">
        <title>Complex archaea that bridge the gap between prokaryotes and eukaryotes.</title>
        <authorList>
            <person name="Spang A."/>
            <person name="Saw J.H."/>
            <person name="Jorgensen S.L."/>
            <person name="Zaremba-Niedzwiedzka K."/>
            <person name="Martijn J."/>
            <person name="Lind A.E."/>
            <person name="van Eijk R."/>
            <person name="Schleper C."/>
            <person name="Guy L."/>
            <person name="Ettema T.J."/>
        </authorList>
    </citation>
    <scope>NUCLEOTIDE SEQUENCE</scope>
</reference>
<comment type="caution">
    <text evidence="1">The sequence shown here is derived from an EMBL/GenBank/DDBJ whole genome shotgun (WGS) entry which is preliminary data.</text>
</comment>
<name>A0A0F9T6Y2_9ZZZZ</name>
<proteinExistence type="predicted"/>
<dbReference type="EMBL" id="LAZR01000318">
    <property type="protein sequence ID" value="KKN74949.1"/>
    <property type="molecule type" value="Genomic_DNA"/>
</dbReference>